<accession>A0A6M3KJU9</accession>
<dbReference type="GO" id="GO:0016616">
    <property type="term" value="F:oxidoreductase activity, acting on the CH-OH group of donors, NAD or NADP as acceptor"/>
    <property type="evidence" value="ECO:0007669"/>
    <property type="project" value="TreeGrafter"/>
</dbReference>
<proteinExistence type="inferred from homology"/>
<dbReference type="AlphaFoldDB" id="A0A6M3KJU9"/>
<dbReference type="InterPro" id="IPR036291">
    <property type="entry name" value="NAD(P)-bd_dom_sf"/>
</dbReference>
<name>A0A6M3KJU9_9ZZZZ</name>
<organism evidence="2">
    <name type="scientific">viral metagenome</name>
    <dbReference type="NCBI Taxonomy" id="1070528"/>
    <lineage>
        <taxon>unclassified sequences</taxon>
        <taxon>metagenomes</taxon>
        <taxon>organismal metagenomes</taxon>
    </lineage>
</organism>
<dbReference type="Pfam" id="PF13561">
    <property type="entry name" value="adh_short_C2"/>
    <property type="match status" value="1"/>
</dbReference>
<sequence length="211" mass="22621">MKVAITGTTSGFGLVLKECFEGHGDTVVSIDKEDFDLSTIHGIEGAILHLHQLFSFFDLIINNAGILILHEDRYALKEVVPMVNLNLLAVHQIMEAAPRLLNTTGNIINIASVSGLNSDPDTPLYGATKAGVISLTKSFAKLYAPKIRVNCISPGFHSTNLVPAALPQKLLDKVPMKYEGRATGIIPVVQCILDSPYMTGANIVLDGGLSL</sequence>
<dbReference type="EMBL" id="MT142627">
    <property type="protein sequence ID" value="QJA86278.1"/>
    <property type="molecule type" value="Genomic_DNA"/>
</dbReference>
<dbReference type="InterPro" id="IPR002347">
    <property type="entry name" value="SDR_fam"/>
</dbReference>
<reference evidence="2" key="1">
    <citation type="submission" date="2020-03" db="EMBL/GenBank/DDBJ databases">
        <title>The deep terrestrial virosphere.</title>
        <authorList>
            <person name="Holmfeldt K."/>
            <person name="Nilsson E."/>
            <person name="Simone D."/>
            <person name="Lopez-Fernandez M."/>
            <person name="Wu X."/>
            <person name="de Brujin I."/>
            <person name="Lundin D."/>
            <person name="Andersson A."/>
            <person name="Bertilsson S."/>
            <person name="Dopson M."/>
        </authorList>
    </citation>
    <scope>NUCLEOTIDE SEQUENCE</scope>
    <source>
        <strain evidence="2">MM415A00428</strain>
        <strain evidence="3">MM415B02099</strain>
    </source>
</reference>
<comment type="similarity">
    <text evidence="1">Belongs to the short-chain dehydrogenases/reductases (SDR) family.</text>
</comment>
<evidence type="ECO:0000313" key="2">
    <source>
        <dbReference type="EMBL" id="QJA82319.1"/>
    </source>
</evidence>
<dbReference type="InterPro" id="IPR020904">
    <property type="entry name" value="Sc_DH/Rdtase_CS"/>
</dbReference>
<dbReference type="CDD" id="cd05233">
    <property type="entry name" value="SDR_c"/>
    <property type="match status" value="1"/>
</dbReference>
<evidence type="ECO:0000256" key="1">
    <source>
        <dbReference type="ARBA" id="ARBA00006484"/>
    </source>
</evidence>
<dbReference type="PROSITE" id="PS00061">
    <property type="entry name" value="ADH_SHORT"/>
    <property type="match status" value="1"/>
</dbReference>
<dbReference type="SUPFAM" id="SSF51735">
    <property type="entry name" value="NAD(P)-binding Rossmann-fold domains"/>
    <property type="match status" value="1"/>
</dbReference>
<dbReference type="Gene3D" id="3.40.50.720">
    <property type="entry name" value="NAD(P)-binding Rossmann-like Domain"/>
    <property type="match status" value="1"/>
</dbReference>
<dbReference type="PRINTS" id="PR00080">
    <property type="entry name" value="SDRFAMILY"/>
</dbReference>
<dbReference type="PANTHER" id="PTHR42760">
    <property type="entry name" value="SHORT-CHAIN DEHYDROGENASES/REDUCTASES FAMILY MEMBER"/>
    <property type="match status" value="1"/>
</dbReference>
<dbReference type="PRINTS" id="PR00081">
    <property type="entry name" value="GDHRDH"/>
</dbReference>
<gene>
    <name evidence="2" type="ORF">MM415A00428_0037</name>
    <name evidence="3" type="ORF">MM415B02099_0001</name>
</gene>
<evidence type="ECO:0000313" key="3">
    <source>
        <dbReference type="EMBL" id="QJA86278.1"/>
    </source>
</evidence>
<dbReference type="EMBL" id="MT142484">
    <property type="protein sequence ID" value="QJA82319.1"/>
    <property type="molecule type" value="Genomic_DNA"/>
</dbReference>
<protein>
    <submittedName>
        <fullName evidence="2">Putative SDR family NAD(P)-dependent oxidoreductase</fullName>
    </submittedName>
</protein>